<dbReference type="AlphaFoldDB" id="A0AAV4H9N9"/>
<dbReference type="EMBL" id="BMAT01005456">
    <property type="protein sequence ID" value="GFR93480.1"/>
    <property type="molecule type" value="Genomic_DNA"/>
</dbReference>
<keyword evidence="3" id="KW-1185">Reference proteome</keyword>
<feature type="region of interest" description="Disordered" evidence="1">
    <location>
        <begin position="82"/>
        <end position="103"/>
    </location>
</feature>
<sequence>MTFCLSKTDSNLRTASPVCIPQAFRLFFSKLHLAPCVRVSQNRSVIALGRFESDTARAGSGVDRGPPPPPDFLSIQLGFPHQQQQHTDRQRTRDGDTDRGSVKSITGMYVHTRTCTRHSRHRRGACPVPVFISGQWANDVRDHEKTCTEKEEEEEEEEELCLCY</sequence>
<comment type="caution">
    <text evidence="2">The sequence shown here is derived from an EMBL/GenBank/DDBJ whole genome shotgun (WGS) entry which is preliminary data.</text>
</comment>
<gene>
    <name evidence="2" type="ORF">ElyMa_002644700</name>
</gene>
<feature type="compositionally biased region" description="Basic and acidic residues" evidence="1">
    <location>
        <begin position="86"/>
        <end position="101"/>
    </location>
</feature>
<evidence type="ECO:0000313" key="3">
    <source>
        <dbReference type="Proteomes" id="UP000762676"/>
    </source>
</evidence>
<reference evidence="2 3" key="1">
    <citation type="journal article" date="2021" name="Elife">
        <title>Chloroplast acquisition without the gene transfer in kleptoplastic sea slugs, Plakobranchus ocellatus.</title>
        <authorList>
            <person name="Maeda T."/>
            <person name="Takahashi S."/>
            <person name="Yoshida T."/>
            <person name="Shimamura S."/>
            <person name="Takaki Y."/>
            <person name="Nagai Y."/>
            <person name="Toyoda A."/>
            <person name="Suzuki Y."/>
            <person name="Arimoto A."/>
            <person name="Ishii H."/>
            <person name="Satoh N."/>
            <person name="Nishiyama T."/>
            <person name="Hasebe M."/>
            <person name="Maruyama T."/>
            <person name="Minagawa J."/>
            <person name="Obokata J."/>
            <person name="Shigenobu S."/>
        </authorList>
    </citation>
    <scope>NUCLEOTIDE SEQUENCE [LARGE SCALE GENOMIC DNA]</scope>
</reference>
<organism evidence="2 3">
    <name type="scientific">Elysia marginata</name>
    <dbReference type="NCBI Taxonomy" id="1093978"/>
    <lineage>
        <taxon>Eukaryota</taxon>
        <taxon>Metazoa</taxon>
        <taxon>Spiralia</taxon>
        <taxon>Lophotrochozoa</taxon>
        <taxon>Mollusca</taxon>
        <taxon>Gastropoda</taxon>
        <taxon>Heterobranchia</taxon>
        <taxon>Euthyneura</taxon>
        <taxon>Panpulmonata</taxon>
        <taxon>Sacoglossa</taxon>
        <taxon>Placobranchoidea</taxon>
        <taxon>Plakobranchidae</taxon>
        <taxon>Elysia</taxon>
    </lineage>
</organism>
<accession>A0AAV4H9N9</accession>
<proteinExistence type="predicted"/>
<name>A0AAV4H9N9_9GAST</name>
<evidence type="ECO:0000313" key="2">
    <source>
        <dbReference type="EMBL" id="GFR93480.1"/>
    </source>
</evidence>
<dbReference type="Proteomes" id="UP000762676">
    <property type="component" value="Unassembled WGS sequence"/>
</dbReference>
<protein>
    <submittedName>
        <fullName evidence="2">Uncharacterized protein</fullName>
    </submittedName>
</protein>
<evidence type="ECO:0000256" key="1">
    <source>
        <dbReference type="SAM" id="MobiDB-lite"/>
    </source>
</evidence>